<feature type="domain" description="Zinc finger PHD-type" evidence="7">
    <location>
        <begin position="69"/>
        <end position="117"/>
    </location>
</feature>
<reference evidence="8" key="1">
    <citation type="journal article" date="2021" name="Nat. Commun.">
        <title>Genomic analyses provide insights into spinach domestication and the genetic basis of agronomic traits.</title>
        <authorList>
            <person name="Cai X."/>
            <person name="Sun X."/>
            <person name="Xu C."/>
            <person name="Sun H."/>
            <person name="Wang X."/>
            <person name="Ge C."/>
            <person name="Zhang Z."/>
            <person name="Wang Q."/>
            <person name="Fei Z."/>
            <person name="Jiao C."/>
            <person name="Wang Q."/>
        </authorList>
    </citation>
    <scope>NUCLEOTIDE SEQUENCE [LARGE SCALE GENOMIC DNA]</scope>
    <source>
        <strain evidence="8">cv. Varoflay</strain>
    </source>
</reference>
<dbReference type="Proteomes" id="UP000813463">
    <property type="component" value="Chromosome 1"/>
</dbReference>
<dbReference type="SUPFAM" id="SSF57903">
    <property type="entry name" value="FYVE/PHD zinc finger"/>
    <property type="match status" value="1"/>
</dbReference>
<evidence type="ECO:0000313" key="8">
    <source>
        <dbReference type="Proteomes" id="UP000813463"/>
    </source>
</evidence>
<dbReference type="RefSeq" id="XP_021835591.1">
    <property type="nucleotide sequence ID" value="XM_021979899.2"/>
</dbReference>
<dbReference type="PANTHER" id="PTHR33304:SF18">
    <property type="entry name" value="CHROMATIN REGULATOR PHD FAMILY-RELATED"/>
    <property type="match status" value="1"/>
</dbReference>
<dbReference type="GO" id="GO:0008270">
    <property type="term" value="F:zinc ion binding"/>
    <property type="evidence" value="ECO:0007669"/>
    <property type="project" value="UniProtKB-KW"/>
</dbReference>
<dbReference type="PROSITE" id="PS01359">
    <property type="entry name" value="ZF_PHD_1"/>
    <property type="match status" value="1"/>
</dbReference>
<accession>A0A9R0HRE0</accession>
<keyword evidence="2" id="KW-0863">Zinc-finger</keyword>
<protein>
    <recommendedName>
        <fullName evidence="7">Zinc finger PHD-type domain-containing protein</fullName>
    </recommendedName>
</protein>
<dbReference type="GO" id="GO:0140566">
    <property type="term" value="F:histone reader activity"/>
    <property type="evidence" value="ECO:0007669"/>
    <property type="project" value="InterPro"/>
</dbReference>
<feature type="compositionally biased region" description="Basic and acidic residues" evidence="6">
    <location>
        <begin position="36"/>
        <end position="47"/>
    </location>
</feature>
<evidence type="ECO:0000256" key="6">
    <source>
        <dbReference type="SAM" id="MobiDB-lite"/>
    </source>
</evidence>
<dbReference type="KEGG" id="soe:110775291"/>
<dbReference type="SMART" id="SM00249">
    <property type="entry name" value="PHD"/>
    <property type="match status" value="1"/>
</dbReference>
<keyword evidence="5" id="KW-0804">Transcription</keyword>
<evidence type="ECO:0000259" key="7">
    <source>
        <dbReference type="SMART" id="SM00249"/>
    </source>
</evidence>
<name>A0A9R0HRE0_SPIOL</name>
<dbReference type="InterPro" id="IPR019786">
    <property type="entry name" value="Zinc_finger_PHD-type_CS"/>
</dbReference>
<evidence type="ECO:0000313" key="9">
    <source>
        <dbReference type="RefSeq" id="XP_021835591.1"/>
    </source>
</evidence>
<dbReference type="InterPro" id="IPR011011">
    <property type="entry name" value="Znf_FYVE_PHD"/>
</dbReference>
<evidence type="ECO:0000256" key="1">
    <source>
        <dbReference type="ARBA" id="ARBA00022723"/>
    </source>
</evidence>
<keyword evidence="3" id="KW-0862">Zinc</keyword>
<keyword evidence="8" id="KW-1185">Reference proteome</keyword>
<dbReference type="GeneID" id="110775291"/>
<keyword evidence="4" id="KW-0805">Transcription regulation</keyword>
<gene>
    <name evidence="9" type="primary">LOC110775291</name>
</gene>
<dbReference type="OrthoDB" id="1932206at2759"/>
<dbReference type="AlphaFoldDB" id="A0A9R0HRE0"/>
<evidence type="ECO:0000256" key="5">
    <source>
        <dbReference type="ARBA" id="ARBA00023163"/>
    </source>
</evidence>
<dbReference type="PANTHER" id="PTHR33304">
    <property type="match status" value="1"/>
</dbReference>
<dbReference type="InterPro" id="IPR049914">
    <property type="entry name" value="PHD1-3/5-6"/>
</dbReference>
<evidence type="ECO:0000256" key="3">
    <source>
        <dbReference type="ARBA" id="ARBA00022833"/>
    </source>
</evidence>
<evidence type="ECO:0000256" key="4">
    <source>
        <dbReference type="ARBA" id="ARBA00023015"/>
    </source>
</evidence>
<keyword evidence="1" id="KW-0479">Metal-binding</keyword>
<dbReference type="InterPro" id="IPR013083">
    <property type="entry name" value="Znf_RING/FYVE/PHD"/>
</dbReference>
<dbReference type="Gene3D" id="3.30.40.10">
    <property type="entry name" value="Zinc/RING finger domain, C3HC4 (zinc finger)"/>
    <property type="match status" value="1"/>
</dbReference>
<feature type="compositionally biased region" description="Basic residues" evidence="6">
    <location>
        <begin position="1"/>
        <end position="19"/>
    </location>
</feature>
<feature type="region of interest" description="Disordered" evidence="6">
    <location>
        <begin position="1"/>
        <end position="47"/>
    </location>
</feature>
<proteinExistence type="predicted"/>
<organism evidence="8 9">
    <name type="scientific">Spinacia oleracea</name>
    <name type="common">Spinach</name>
    <dbReference type="NCBI Taxonomy" id="3562"/>
    <lineage>
        <taxon>Eukaryota</taxon>
        <taxon>Viridiplantae</taxon>
        <taxon>Streptophyta</taxon>
        <taxon>Embryophyta</taxon>
        <taxon>Tracheophyta</taxon>
        <taxon>Spermatophyta</taxon>
        <taxon>Magnoliopsida</taxon>
        <taxon>eudicotyledons</taxon>
        <taxon>Gunneridae</taxon>
        <taxon>Pentapetalae</taxon>
        <taxon>Caryophyllales</taxon>
        <taxon>Chenopodiaceae</taxon>
        <taxon>Chenopodioideae</taxon>
        <taxon>Anserineae</taxon>
        <taxon>Spinacia</taxon>
    </lineage>
</organism>
<dbReference type="GO" id="GO:0034244">
    <property type="term" value="P:negative regulation of transcription elongation by RNA polymerase II"/>
    <property type="evidence" value="ECO:0007669"/>
    <property type="project" value="InterPro"/>
</dbReference>
<reference evidence="9" key="2">
    <citation type="submission" date="2025-08" db="UniProtKB">
        <authorList>
            <consortium name="RefSeq"/>
        </authorList>
    </citation>
    <scope>IDENTIFICATION</scope>
    <source>
        <tissue evidence="9">Leaf</tissue>
    </source>
</reference>
<sequence>MKSSKRQKSKKTRKIKRKGLNNFDNSSPWHHPSVKSVEEREKLEKKSGNFRQKNGIEGMVISPRPKVKVCNVCGHCGYSIALIYCSKCSDTAVHQYCLGLPPGSIDDAFDWFCEYCSPLMECEQFDSYGARTEECIEEFTVALERESEHYKNAIVHVEEEVQPLCIWPPSLHCGSSNQYDSCLSLNYILKDMVESEAPVSSFMEFPREIMSGVVLLGSPSGKIVIQIISFSPPPLASSFNKPVEKYGDVMYNRVAQEALDLGDPSLGMDEEICADHSNEDTGLSDATANACQNITSDVREFIVLGLQAIGTGSLHGMKRKRATQVKFDLIPPIGPECKRARSKRCKVSTFSRKEVDTCKLNVLGVPAIGKEKNDQPVDASKVVMPMKVCHGTNRTDTFVNNNPLMVDGVRVEALNQECGLFNGMVDTCRSNVKERAAQVDPRLNDQALTPINYLELDLDAQKHHFSNGALYKDFRTCGEHSEICISSPNQGMRRSAALASTILPSSQKFVQAHTFVPHIQGVGNDNGFTIPPSSAKCIAEVCEKIVDNDDLQVEEACYSTDLELSLKSNIQRQSSLCYVDHSSPILESSAPSPTFYEKLPGSRLLMERENTRNAMEDVVNKVKKLKESISYQDAWKEYDAEIQKLMVDWQGERNKMKEMVKMNRRRMWEVVHELESTKKELQGKMVELAKKTAEVEVANELATIACSKKEAYEFWLRGYSSAESVIYQLHPELDWDGIKAVGNLMFLQYQSKLDVHILEEKKMGTCEM</sequence>
<evidence type="ECO:0000256" key="2">
    <source>
        <dbReference type="ARBA" id="ARBA00022771"/>
    </source>
</evidence>
<dbReference type="InterPro" id="IPR001965">
    <property type="entry name" value="Znf_PHD"/>
</dbReference>